<dbReference type="InterPro" id="IPR014025">
    <property type="entry name" value="Glutaredoxin_subgr"/>
</dbReference>
<dbReference type="PROSITE" id="PS51354">
    <property type="entry name" value="GLUTAREDOXIN_2"/>
    <property type="match status" value="1"/>
</dbReference>
<reference evidence="7" key="1">
    <citation type="journal article" date="2023" name="Mol. Biol. Evol.">
        <title>Third-Generation Sequencing Reveals the Adaptive Role of the Epigenome in Three Deep-Sea Polychaetes.</title>
        <authorList>
            <person name="Perez M."/>
            <person name="Aroh O."/>
            <person name="Sun Y."/>
            <person name="Lan Y."/>
            <person name="Juniper S.K."/>
            <person name="Young C.R."/>
            <person name="Angers B."/>
            <person name="Qian P.Y."/>
        </authorList>
    </citation>
    <scope>NUCLEOTIDE SEQUENCE</scope>
    <source>
        <strain evidence="7">P08H-3</strain>
    </source>
</reference>
<dbReference type="AlphaFoldDB" id="A0AAD9K318"/>
<dbReference type="NCBIfam" id="TIGR02180">
    <property type="entry name" value="GRX_euk"/>
    <property type="match status" value="1"/>
</dbReference>
<evidence type="ECO:0000313" key="8">
    <source>
        <dbReference type="Proteomes" id="UP001208570"/>
    </source>
</evidence>
<keyword evidence="4" id="KW-1015">Disulfide bond</keyword>
<accession>A0AAD9K318</accession>
<sequence>RINAIHTYTSSLIDRATKGCTASLTFILQQLQHTLTMSNSKKMIEAKIGGKKVMVFAKSYCPFCKKAKKVLEECIKNGELRREDYEAIDIEDDPDMEAIQEELKRMTGVSTVPRVFINGKCIGGGDETVVAYESGKLKQLLAA</sequence>
<evidence type="ECO:0000256" key="5">
    <source>
        <dbReference type="ARBA" id="ARBA00023284"/>
    </source>
</evidence>
<evidence type="ECO:0000256" key="1">
    <source>
        <dbReference type="ARBA" id="ARBA00002549"/>
    </source>
</evidence>
<dbReference type="PANTHER" id="PTHR45694">
    <property type="entry name" value="GLUTAREDOXIN 2"/>
    <property type="match status" value="1"/>
</dbReference>
<dbReference type="InterPro" id="IPR002109">
    <property type="entry name" value="Glutaredoxin"/>
</dbReference>
<comment type="function">
    <text evidence="1">Has a glutathione-disulfide oxidoreductase activity in the presence of NADPH and glutathione reductase. Reduces low molecular weight disulfides and proteins.</text>
</comment>
<dbReference type="GO" id="GO:0034599">
    <property type="term" value="P:cellular response to oxidative stress"/>
    <property type="evidence" value="ECO:0007669"/>
    <property type="project" value="TreeGrafter"/>
</dbReference>
<gene>
    <name evidence="7" type="ORF">LSH36_73g00012</name>
</gene>
<keyword evidence="5" id="KW-0676">Redox-active center</keyword>
<comment type="caution">
    <text evidence="7">The sequence shown here is derived from an EMBL/GenBank/DDBJ whole genome shotgun (WGS) entry which is preliminary data.</text>
</comment>
<evidence type="ECO:0000256" key="3">
    <source>
        <dbReference type="ARBA" id="ARBA00022982"/>
    </source>
</evidence>
<dbReference type="InterPro" id="IPR011767">
    <property type="entry name" value="GLR_AS"/>
</dbReference>
<evidence type="ECO:0000256" key="2">
    <source>
        <dbReference type="ARBA" id="ARBA00022448"/>
    </source>
</evidence>
<dbReference type="SUPFAM" id="SSF52833">
    <property type="entry name" value="Thioredoxin-like"/>
    <property type="match status" value="1"/>
</dbReference>
<evidence type="ECO:0000256" key="4">
    <source>
        <dbReference type="ARBA" id="ARBA00023157"/>
    </source>
</evidence>
<keyword evidence="2" id="KW-0813">Transport</keyword>
<dbReference type="GO" id="GO:0015038">
    <property type="term" value="F:glutathione disulfide oxidoreductase activity"/>
    <property type="evidence" value="ECO:0007669"/>
    <property type="project" value="TreeGrafter"/>
</dbReference>
<dbReference type="Proteomes" id="UP001208570">
    <property type="component" value="Unassembled WGS sequence"/>
</dbReference>
<dbReference type="CDD" id="cd03419">
    <property type="entry name" value="GRX_GRXh_1_2_like"/>
    <property type="match status" value="1"/>
</dbReference>
<feature type="domain" description="Glutaredoxin" evidence="6">
    <location>
        <begin position="53"/>
        <end position="122"/>
    </location>
</feature>
<feature type="non-terminal residue" evidence="7">
    <location>
        <position position="1"/>
    </location>
</feature>
<keyword evidence="3" id="KW-0249">Electron transport</keyword>
<dbReference type="PROSITE" id="PS00195">
    <property type="entry name" value="GLUTAREDOXIN_1"/>
    <property type="match status" value="1"/>
</dbReference>
<organism evidence="7 8">
    <name type="scientific">Paralvinella palmiformis</name>
    <dbReference type="NCBI Taxonomy" id="53620"/>
    <lineage>
        <taxon>Eukaryota</taxon>
        <taxon>Metazoa</taxon>
        <taxon>Spiralia</taxon>
        <taxon>Lophotrochozoa</taxon>
        <taxon>Annelida</taxon>
        <taxon>Polychaeta</taxon>
        <taxon>Sedentaria</taxon>
        <taxon>Canalipalpata</taxon>
        <taxon>Terebellida</taxon>
        <taxon>Terebelliformia</taxon>
        <taxon>Alvinellidae</taxon>
        <taxon>Paralvinella</taxon>
    </lineage>
</organism>
<evidence type="ECO:0000313" key="7">
    <source>
        <dbReference type="EMBL" id="KAK2163847.1"/>
    </source>
</evidence>
<dbReference type="InterPro" id="IPR011899">
    <property type="entry name" value="Glutaredoxin_euk/vir"/>
</dbReference>
<keyword evidence="8" id="KW-1185">Reference proteome</keyword>
<dbReference type="GO" id="GO:0005737">
    <property type="term" value="C:cytoplasm"/>
    <property type="evidence" value="ECO:0007669"/>
    <property type="project" value="TreeGrafter"/>
</dbReference>
<dbReference type="Gene3D" id="3.40.30.10">
    <property type="entry name" value="Glutaredoxin"/>
    <property type="match status" value="1"/>
</dbReference>
<evidence type="ECO:0000259" key="6">
    <source>
        <dbReference type="Pfam" id="PF00462"/>
    </source>
</evidence>
<proteinExistence type="predicted"/>
<dbReference type="EMBL" id="JAODUP010000073">
    <property type="protein sequence ID" value="KAK2163847.1"/>
    <property type="molecule type" value="Genomic_DNA"/>
</dbReference>
<dbReference type="InterPro" id="IPR036249">
    <property type="entry name" value="Thioredoxin-like_sf"/>
</dbReference>
<name>A0AAD9K318_9ANNE</name>
<dbReference type="PANTHER" id="PTHR45694:SF18">
    <property type="entry name" value="GLUTAREDOXIN-1-RELATED"/>
    <property type="match status" value="1"/>
</dbReference>
<protein>
    <recommendedName>
        <fullName evidence="6">Glutaredoxin domain-containing protein</fullName>
    </recommendedName>
</protein>
<dbReference type="Pfam" id="PF00462">
    <property type="entry name" value="Glutaredoxin"/>
    <property type="match status" value="1"/>
</dbReference>
<dbReference type="PRINTS" id="PR00160">
    <property type="entry name" value="GLUTAREDOXIN"/>
</dbReference>